<evidence type="ECO:0000256" key="1">
    <source>
        <dbReference type="ARBA" id="ARBA00022617"/>
    </source>
</evidence>
<feature type="chain" id="PRO_5040808568" evidence="5">
    <location>
        <begin position="20"/>
        <end position="105"/>
    </location>
</feature>
<proteinExistence type="predicted"/>
<sequence>MRALTLAVLLAVAAMPAAAQPEPGDARAGLRLAATWCANCHQVAPGGPGPSTDAAPTFRSIARMTSTTSMSLRAFLQTPHPSMPDYRLTREELDDVVAYLISLKR</sequence>
<dbReference type="InterPro" id="IPR009056">
    <property type="entry name" value="Cyt_c-like_dom"/>
</dbReference>
<accession>A0A9X9XB85</accession>
<keyword evidence="8" id="KW-1185">Reference proteome</keyword>
<dbReference type="Pfam" id="PF13442">
    <property type="entry name" value="Cytochrome_CBB3"/>
    <property type="match status" value="1"/>
</dbReference>
<feature type="signal peptide" evidence="5">
    <location>
        <begin position="1"/>
        <end position="19"/>
    </location>
</feature>
<dbReference type="GO" id="GO:0020037">
    <property type="term" value="F:heme binding"/>
    <property type="evidence" value="ECO:0007669"/>
    <property type="project" value="InterPro"/>
</dbReference>
<reference evidence="7" key="2">
    <citation type="journal article" date="2021" name="Syst. Appl. Microbiol.">
        <title>Roseomonas hellenica sp. nov., isolated from roots of wild-growing Alkanna tinctoria.</title>
        <authorList>
            <person name="Rat A."/>
            <person name="Naranjo H.D."/>
            <person name="Lebbe L."/>
            <person name="Cnockaert M."/>
            <person name="Krigas N."/>
            <person name="Grigoriadou K."/>
            <person name="Maloupa E."/>
            <person name="Willems A."/>
        </authorList>
    </citation>
    <scope>NUCLEOTIDE SEQUENCE</scope>
    <source>
        <strain evidence="7">LMG 31228</strain>
    </source>
</reference>
<feature type="domain" description="Cytochrome c" evidence="6">
    <location>
        <begin position="24"/>
        <end position="104"/>
    </location>
</feature>
<evidence type="ECO:0000256" key="3">
    <source>
        <dbReference type="ARBA" id="ARBA00023004"/>
    </source>
</evidence>
<dbReference type="GO" id="GO:0046872">
    <property type="term" value="F:metal ion binding"/>
    <property type="evidence" value="ECO:0007669"/>
    <property type="project" value="UniProtKB-KW"/>
</dbReference>
<evidence type="ECO:0000313" key="7">
    <source>
        <dbReference type="EMBL" id="MBR0680971.1"/>
    </source>
</evidence>
<keyword evidence="5" id="KW-0732">Signal</keyword>
<protein>
    <submittedName>
        <fullName evidence="7">Cytochrome c</fullName>
    </submittedName>
</protein>
<evidence type="ECO:0000256" key="5">
    <source>
        <dbReference type="SAM" id="SignalP"/>
    </source>
</evidence>
<keyword evidence="3 4" id="KW-0408">Iron</keyword>
<dbReference type="GO" id="GO:0009055">
    <property type="term" value="F:electron transfer activity"/>
    <property type="evidence" value="ECO:0007669"/>
    <property type="project" value="InterPro"/>
</dbReference>
<evidence type="ECO:0000256" key="4">
    <source>
        <dbReference type="PROSITE-ProRule" id="PRU00433"/>
    </source>
</evidence>
<keyword evidence="1 4" id="KW-0349">Heme</keyword>
<organism evidence="7 8">
    <name type="scientific">Neoroseomonas eburnea</name>
    <dbReference type="NCBI Taxonomy" id="1346889"/>
    <lineage>
        <taxon>Bacteria</taxon>
        <taxon>Pseudomonadati</taxon>
        <taxon>Pseudomonadota</taxon>
        <taxon>Alphaproteobacteria</taxon>
        <taxon>Acetobacterales</taxon>
        <taxon>Acetobacteraceae</taxon>
        <taxon>Neoroseomonas</taxon>
    </lineage>
</organism>
<name>A0A9X9XB85_9PROT</name>
<dbReference type="InterPro" id="IPR036909">
    <property type="entry name" value="Cyt_c-like_dom_sf"/>
</dbReference>
<reference evidence="7" key="1">
    <citation type="submission" date="2020-01" db="EMBL/GenBank/DDBJ databases">
        <authorList>
            <person name="Rat A."/>
        </authorList>
    </citation>
    <scope>NUCLEOTIDE SEQUENCE</scope>
    <source>
        <strain evidence="7">LMG 31228</strain>
    </source>
</reference>
<dbReference type="EMBL" id="JAAEDL010000009">
    <property type="protein sequence ID" value="MBR0680971.1"/>
    <property type="molecule type" value="Genomic_DNA"/>
</dbReference>
<dbReference type="Proteomes" id="UP001138709">
    <property type="component" value="Unassembled WGS sequence"/>
</dbReference>
<evidence type="ECO:0000313" key="8">
    <source>
        <dbReference type="Proteomes" id="UP001138709"/>
    </source>
</evidence>
<evidence type="ECO:0000259" key="6">
    <source>
        <dbReference type="PROSITE" id="PS51007"/>
    </source>
</evidence>
<dbReference type="SUPFAM" id="SSF46626">
    <property type="entry name" value="Cytochrome c"/>
    <property type="match status" value="1"/>
</dbReference>
<keyword evidence="2 4" id="KW-0479">Metal-binding</keyword>
<gene>
    <name evidence="7" type="ORF">GXW74_10775</name>
</gene>
<dbReference type="AlphaFoldDB" id="A0A9X9XB85"/>
<dbReference type="PROSITE" id="PS51007">
    <property type="entry name" value="CYTC"/>
    <property type="match status" value="1"/>
</dbReference>
<comment type="caution">
    <text evidence="7">The sequence shown here is derived from an EMBL/GenBank/DDBJ whole genome shotgun (WGS) entry which is preliminary data.</text>
</comment>
<evidence type="ECO:0000256" key="2">
    <source>
        <dbReference type="ARBA" id="ARBA00022723"/>
    </source>
</evidence>
<dbReference type="RefSeq" id="WP_211846510.1">
    <property type="nucleotide sequence ID" value="NZ_JAAEDL010000009.1"/>
</dbReference>
<dbReference type="Gene3D" id="1.10.760.10">
    <property type="entry name" value="Cytochrome c-like domain"/>
    <property type="match status" value="1"/>
</dbReference>